<dbReference type="EMBL" id="VUNQ01000009">
    <property type="protein sequence ID" value="MSU00981.1"/>
    <property type="molecule type" value="Genomic_DNA"/>
</dbReference>
<dbReference type="RefSeq" id="WP_154439402.1">
    <property type="nucleotide sequence ID" value="NZ_JAHLPJ010000001.1"/>
</dbReference>
<organism evidence="1 2">
    <name type="scientific">Tissierella pigra</name>
    <dbReference type="NCBI Taxonomy" id="2607614"/>
    <lineage>
        <taxon>Bacteria</taxon>
        <taxon>Bacillati</taxon>
        <taxon>Bacillota</taxon>
        <taxon>Tissierellia</taxon>
        <taxon>Tissierellales</taxon>
        <taxon>Tissierellaceae</taxon>
        <taxon>Tissierella</taxon>
    </lineage>
</organism>
<evidence type="ECO:0000313" key="1">
    <source>
        <dbReference type="EMBL" id="MSU00981.1"/>
    </source>
</evidence>
<dbReference type="Proteomes" id="UP000469523">
    <property type="component" value="Unassembled WGS sequence"/>
</dbReference>
<sequence length="73" mass="8753">MRIPNTNDPLEFYNYFENENLENTDYMSHDETDIRPPDAYIGFYNNLFSSQFSNIVTSGEIGGLEWYNRMERR</sequence>
<gene>
    <name evidence="1" type="ORF">FYJ83_05820</name>
</gene>
<dbReference type="AlphaFoldDB" id="A0A6N7XG13"/>
<accession>A0A6N7XG13</accession>
<comment type="caution">
    <text evidence="1">The sequence shown here is derived from an EMBL/GenBank/DDBJ whole genome shotgun (WGS) entry which is preliminary data.</text>
</comment>
<reference evidence="1 2" key="1">
    <citation type="submission" date="2019-09" db="EMBL/GenBank/DDBJ databases">
        <title>In-depth cultivation of the pig gut microbiome towards novel bacterial diversity and tailored functional studies.</title>
        <authorList>
            <person name="Wylensek D."/>
            <person name="Hitch T.C.A."/>
            <person name="Clavel T."/>
        </authorList>
    </citation>
    <scope>NUCLEOTIDE SEQUENCE [LARGE SCALE GENOMIC DNA]</scope>
    <source>
        <strain evidence="1 2">WCA3-693-APC-4?</strain>
    </source>
</reference>
<name>A0A6N7XG13_9FIRM</name>
<protein>
    <submittedName>
        <fullName evidence="1">Uncharacterized protein</fullName>
    </submittedName>
</protein>
<keyword evidence="2" id="KW-1185">Reference proteome</keyword>
<proteinExistence type="predicted"/>
<evidence type="ECO:0000313" key="2">
    <source>
        <dbReference type="Proteomes" id="UP000469523"/>
    </source>
</evidence>